<evidence type="ECO:0000256" key="1">
    <source>
        <dbReference type="ARBA" id="ARBA00022603"/>
    </source>
</evidence>
<dbReference type="PROSITE" id="PS51682">
    <property type="entry name" value="SAM_OMT_I"/>
    <property type="match status" value="1"/>
</dbReference>
<reference evidence="4 5" key="1">
    <citation type="submission" date="2014-03" db="EMBL/GenBank/DDBJ databases">
        <title>Sequencing and Comparison of Genomes and Transcriptome Profiles of Human Ehrlichiosis Agents.</title>
        <authorList>
            <person name="Lin M."/>
            <person name="Daugherty S.C."/>
            <person name="Nagaraj S."/>
            <person name="Cheng Z."/>
            <person name="Xiong Q."/>
            <person name="Lin F.-Y."/>
            <person name="Sengamalay N."/>
            <person name="Ott S."/>
            <person name="Godinez A."/>
            <person name="Tallon L.J."/>
            <person name="Sadzewicz L."/>
            <person name="Fraser C.M."/>
            <person name="Dunning Hotopp J.C."/>
            <person name="Rikihisa Y."/>
        </authorList>
    </citation>
    <scope>NUCLEOTIDE SEQUENCE [LARGE SCALE GENOMIC DNA]</scope>
    <source>
        <strain evidence="4 5">Oregon</strain>
    </source>
</reference>
<evidence type="ECO:0000256" key="3">
    <source>
        <dbReference type="ARBA" id="ARBA00022691"/>
    </source>
</evidence>
<evidence type="ECO:0000313" key="5">
    <source>
        <dbReference type="Proteomes" id="UP000023755"/>
    </source>
</evidence>
<dbReference type="Pfam" id="PF01596">
    <property type="entry name" value="Methyltransf_3"/>
    <property type="match status" value="1"/>
</dbReference>
<dbReference type="STRING" id="1286528.NHE_0576"/>
<dbReference type="PANTHER" id="PTHR10509">
    <property type="entry name" value="O-METHYLTRANSFERASE-RELATED"/>
    <property type="match status" value="1"/>
</dbReference>
<keyword evidence="3" id="KW-0949">S-adenosyl-L-methionine</keyword>
<dbReference type="HOGENOM" id="CLU_067676_4_0_5"/>
<gene>
    <name evidence="4" type="ORF">NHE_0576</name>
</gene>
<dbReference type="GO" id="GO:0008757">
    <property type="term" value="F:S-adenosylmethionine-dependent methyltransferase activity"/>
    <property type="evidence" value="ECO:0007669"/>
    <property type="project" value="TreeGrafter"/>
</dbReference>
<dbReference type="InterPro" id="IPR050362">
    <property type="entry name" value="Cation-dep_OMT"/>
</dbReference>
<dbReference type="PANTHER" id="PTHR10509:SF14">
    <property type="entry name" value="CAFFEOYL-COA O-METHYLTRANSFERASE 3-RELATED"/>
    <property type="match status" value="1"/>
</dbReference>
<accession>X5HKF4</accession>
<proteinExistence type="predicted"/>
<keyword evidence="5" id="KW-1185">Reference proteome</keyword>
<dbReference type="InterPro" id="IPR029063">
    <property type="entry name" value="SAM-dependent_MTases_sf"/>
</dbReference>
<dbReference type="KEGG" id="nhm:NHE_0576"/>
<keyword evidence="1 4" id="KW-0489">Methyltransferase</keyword>
<dbReference type="RefSeq" id="WP_051579604.1">
    <property type="nucleotide sequence ID" value="NZ_CP007481.1"/>
</dbReference>
<dbReference type="EMBL" id="CP007481">
    <property type="protein sequence ID" value="AHX11514.1"/>
    <property type="molecule type" value="Genomic_DNA"/>
</dbReference>
<evidence type="ECO:0000313" key="4">
    <source>
        <dbReference type="EMBL" id="AHX11514.1"/>
    </source>
</evidence>
<dbReference type="SUPFAM" id="SSF53335">
    <property type="entry name" value="S-adenosyl-L-methionine-dependent methyltransferases"/>
    <property type="match status" value="1"/>
</dbReference>
<dbReference type="GO" id="GO:0032259">
    <property type="term" value="P:methylation"/>
    <property type="evidence" value="ECO:0007669"/>
    <property type="project" value="UniProtKB-KW"/>
</dbReference>
<dbReference type="AlphaFoldDB" id="X5HKF4"/>
<evidence type="ECO:0000256" key="2">
    <source>
        <dbReference type="ARBA" id="ARBA00022679"/>
    </source>
</evidence>
<dbReference type="Gene3D" id="3.40.50.150">
    <property type="entry name" value="Vaccinia Virus protein VP39"/>
    <property type="match status" value="1"/>
</dbReference>
<organism evidence="4 5">
    <name type="scientific">Neorickettsia helminthoeca str. Oregon</name>
    <dbReference type="NCBI Taxonomy" id="1286528"/>
    <lineage>
        <taxon>Bacteria</taxon>
        <taxon>Pseudomonadati</taxon>
        <taxon>Pseudomonadota</taxon>
        <taxon>Alphaproteobacteria</taxon>
        <taxon>Rickettsiales</taxon>
        <taxon>Anaplasmataceae</taxon>
        <taxon>Neorickettsia</taxon>
    </lineage>
</organism>
<dbReference type="InterPro" id="IPR002935">
    <property type="entry name" value="SAM_O-MeTrfase"/>
</dbReference>
<dbReference type="OrthoDB" id="9799672at2"/>
<name>X5HKF4_9RICK</name>
<dbReference type="Proteomes" id="UP000023755">
    <property type="component" value="Chromosome"/>
</dbReference>
<keyword evidence="2 4" id="KW-0808">Transferase</keyword>
<dbReference type="GO" id="GO:0008171">
    <property type="term" value="F:O-methyltransferase activity"/>
    <property type="evidence" value="ECO:0007669"/>
    <property type="project" value="InterPro"/>
</dbReference>
<sequence>MHLEDSEVIKYIISKLSGECGLLRKIREETFSDKRKFMQIGRIEGKILELLIKMNSVKTIVEVGTLAGYSTIWMAKTVGPEGRVYTIEKNPEHAQIASQNFRDFTQIKLIVGDAKTKLDELIDFSPFDMMFIDAEKSGYPEYLCWAEKNIKSGGLIVADNTLSFGESSFANKGRLWDSIDQFNSELSNPDKYDSVIIQTENGMTIALKK</sequence>
<protein>
    <submittedName>
        <fullName evidence="4">tRNA methyltransferase complex GCD14 subunit</fullName>
    </submittedName>
</protein>